<evidence type="ECO:0000313" key="2">
    <source>
        <dbReference type="EMBL" id="MFE5981981.1"/>
    </source>
</evidence>
<evidence type="ECO:0000313" key="3">
    <source>
        <dbReference type="Proteomes" id="UP001600424"/>
    </source>
</evidence>
<dbReference type="InterPro" id="IPR013216">
    <property type="entry name" value="Methyltransf_11"/>
</dbReference>
<dbReference type="SUPFAM" id="SSF53335">
    <property type="entry name" value="S-adenosyl-L-methionine-dependent methyltransferases"/>
    <property type="match status" value="1"/>
</dbReference>
<dbReference type="GO" id="GO:0008168">
    <property type="term" value="F:methyltransferase activity"/>
    <property type="evidence" value="ECO:0007669"/>
    <property type="project" value="UniProtKB-KW"/>
</dbReference>
<feature type="domain" description="Methyltransferase type 11" evidence="1">
    <location>
        <begin position="46"/>
        <end position="140"/>
    </location>
</feature>
<accession>A0ABW6IWF0</accession>
<comment type="caution">
    <text evidence="2">The sequence shown here is derived from an EMBL/GenBank/DDBJ whole genome shotgun (WGS) entry which is preliminary data.</text>
</comment>
<dbReference type="CDD" id="cd02440">
    <property type="entry name" value="AdoMet_MTases"/>
    <property type="match status" value="1"/>
</dbReference>
<dbReference type="PANTHER" id="PTHR43591:SF24">
    <property type="entry name" value="2-METHOXY-6-POLYPRENYL-1,4-BENZOQUINOL METHYLASE, MITOCHONDRIAL"/>
    <property type="match status" value="1"/>
</dbReference>
<keyword evidence="2" id="KW-0489">Methyltransferase</keyword>
<dbReference type="RefSeq" id="WP_386253796.1">
    <property type="nucleotide sequence ID" value="NZ_JBHTRV010000014.1"/>
</dbReference>
<dbReference type="InterPro" id="IPR029063">
    <property type="entry name" value="SAM-dependent_MTases_sf"/>
</dbReference>
<dbReference type="Pfam" id="PF08241">
    <property type="entry name" value="Methyltransf_11"/>
    <property type="match status" value="1"/>
</dbReference>
<gene>
    <name evidence="2" type="ORF">ACFQ63_20005</name>
</gene>
<dbReference type="PANTHER" id="PTHR43591">
    <property type="entry name" value="METHYLTRANSFERASE"/>
    <property type="match status" value="1"/>
</dbReference>
<protein>
    <submittedName>
        <fullName evidence="2">Class I SAM-dependent methyltransferase</fullName>
        <ecNumber evidence="2">2.1.1.-</ecNumber>
    </submittedName>
</protein>
<keyword evidence="2" id="KW-0808">Transferase</keyword>
<dbReference type="Proteomes" id="UP001600424">
    <property type="component" value="Unassembled WGS sequence"/>
</dbReference>
<dbReference type="EC" id="2.1.1.-" evidence="2"/>
<dbReference type="Gene3D" id="3.40.50.150">
    <property type="entry name" value="Vaccinia Virus protein VP39"/>
    <property type="match status" value="1"/>
</dbReference>
<dbReference type="GO" id="GO:0032259">
    <property type="term" value="P:methylation"/>
    <property type="evidence" value="ECO:0007669"/>
    <property type="project" value="UniProtKB-KW"/>
</dbReference>
<name>A0ABW6IWF0_STRWE</name>
<sequence>MTRDRAHDDERLAGAYRRGNEMPEESLRDWTRLIGSFADRPAPAIVEVGAGTGVFCAAAARWLAPSSVVGVDPSAAMLAEAVRHHAHPRVHYVRGAAEALPVRSGTFDLALLSRVIHHLPDRPRAARELARILRPGGAAVVRTTFRERLDALVYDYWPRLRELDRERFPSADDVLGDFTAAGFTVLKVTSFARPVAEDLRTYHARLITRPRSKFGHLTPEEFEDGLHHLAADARRELATGPVPVDERYDLVVVTAP</sequence>
<reference evidence="2 3" key="1">
    <citation type="submission" date="2024-09" db="EMBL/GenBank/DDBJ databases">
        <title>The Natural Products Discovery Center: Release of the First 8490 Sequenced Strains for Exploring Actinobacteria Biosynthetic Diversity.</title>
        <authorList>
            <person name="Kalkreuter E."/>
            <person name="Kautsar S.A."/>
            <person name="Yang D."/>
            <person name="Bader C.D."/>
            <person name="Teijaro C.N."/>
            <person name="Fluegel L."/>
            <person name="Davis C.M."/>
            <person name="Simpson J.R."/>
            <person name="Lauterbach L."/>
            <person name="Steele A.D."/>
            <person name="Gui C."/>
            <person name="Meng S."/>
            <person name="Li G."/>
            <person name="Viehrig K."/>
            <person name="Ye F."/>
            <person name="Su P."/>
            <person name="Kiefer A.F."/>
            <person name="Nichols A."/>
            <person name="Cepeda A.J."/>
            <person name="Yan W."/>
            <person name="Fan B."/>
            <person name="Jiang Y."/>
            <person name="Adhikari A."/>
            <person name="Zheng C.-J."/>
            <person name="Schuster L."/>
            <person name="Cowan T.M."/>
            <person name="Smanski M.J."/>
            <person name="Chevrette M.G."/>
            <person name="De Carvalho L.P.S."/>
            <person name="Shen B."/>
        </authorList>
    </citation>
    <scope>NUCLEOTIDE SEQUENCE [LARGE SCALE GENOMIC DNA]</scope>
    <source>
        <strain evidence="2 3">NPDC056472</strain>
    </source>
</reference>
<keyword evidence="3" id="KW-1185">Reference proteome</keyword>
<proteinExistence type="predicted"/>
<dbReference type="EMBL" id="JBHTRV010000014">
    <property type="protein sequence ID" value="MFE5981981.1"/>
    <property type="molecule type" value="Genomic_DNA"/>
</dbReference>
<organism evidence="2 3">
    <name type="scientific">Streptomyces wedmorensis</name>
    <dbReference type="NCBI Taxonomy" id="43759"/>
    <lineage>
        <taxon>Bacteria</taxon>
        <taxon>Bacillati</taxon>
        <taxon>Actinomycetota</taxon>
        <taxon>Actinomycetes</taxon>
        <taxon>Kitasatosporales</taxon>
        <taxon>Streptomycetaceae</taxon>
        <taxon>Streptomyces</taxon>
    </lineage>
</organism>
<evidence type="ECO:0000259" key="1">
    <source>
        <dbReference type="Pfam" id="PF08241"/>
    </source>
</evidence>